<dbReference type="InterPro" id="IPR046753">
    <property type="entry name" value="TOIP1/2_C"/>
</dbReference>
<keyword evidence="3" id="KW-0597">Phosphoprotein</keyword>
<gene>
    <name evidence="13" type="ORF">GSLYS_00021410001</name>
</gene>
<evidence type="ECO:0000256" key="9">
    <source>
        <dbReference type="ARBA" id="ARBA00037847"/>
    </source>
</evidence>
<dbReference type="GO" id="GO:0016020">
    <property type="term" value="C:membrane"/>
    <property type="evidence" value="ECO:0007669"/>
    <property type="project" value="TreeGrafter"/>
</dbReference>
<evidence type="ECO:0000256" key="6">
    <source>
        <dbReference type="ARBA" id="ARBA00023136"/>
    </source>
</evidence>
<evidence type="ECO:0000313" key="14">
    <source>
        <dbReference type="Proteomes" id="UP001497497"/>
    </source>
</evidence>
<evidence type="ECO:0000256" key="10">
    <source>
        <dbReference type="SAM" id="MobiDB-lite"/>
    </source>
</evidence>
<comment type="similarity">
    <text evidence="2">Belongs to the TOR1AIP family.</text>
</comment>
<dbReference type="PANTHER" id="PTHR18843">
    <property type="entry name" value="TORSIN-1A-INTERACTING PROTEIN"/>
    <property type="match status" value="1"/>
</dbReference>
<dbReference type="GO" id="GO:0061024">
    <property type="term" value="P:membrane organization"/>
    <property type="evidence" value="ECO:0007669"/>
    <property type="project" value="TreeGrafter"/>
</dbReference>
<dbReference type="GO" id="GO:0001671">
    <property type="term" value="F:ATPase activator activity"/>
    <property type="evidence" value="ECO:0007669"/>
    <property type="project" value="InterPro"/>
</dbReference>
<evidence type="ECO:0000256" key="3">
    <source>
        <dbReference type="ARBA" id="ARBA00022553"/>
    </source>
</evidence>
<feature type="domain" description="Torsin-1A-interacting protein 1/2 AAA+ activator" evidence="12">
    <location>
        <begin position="222"/>
        <end position="397"/>
    </location>
</feature>
<evidence type="ECO:0000256" key="7">
    <source>
        <dbReference type="ARBA" id="ARBA00023180"/>
    </source>
</evidence>
<dbReference type="AlphaFoldDB" id="A0AAV2IPQ1"/>
<keyword evidence="8" id="KW-0539">Nucleus</keyword>
<reference evidence="13 14" key="1">
    <citation type="submission" date="2024-04" db="EMBL/GenBank/DDBJ databases">
        <authorList>
            <consortium name="Genoscope - CEA"/>
            <person name="William W."/>
        </authorList>
    </citation>
    <scope>NUCLEOTIDE SEQUENCE [LARGE SCALE GENOMIC DNA]</scope>
</reference>
<accession>A0AAV2IPQ1</accession>
<evidence type="ECO:0000256" key="4">
    <source>
        <dbReference type="ARBA" id="ARBA00022692"/>
    </source>
</evidence>
<dbReference type="Pfam" id="PF05609">
    <property type="entry name" value="LAP1_C"/>
    <property type="match status" value="1"/>
</dbReference>
<sequence>MPRKTSKPQQNEHDSESESDGNLYEETVSNYDLRNRRERLASPLLKHKSPVPGHVSNTSLLSDSSTLDEPDKSPNYSRGSRSSSDGYGSPNRNSPNTGSPERIYPLLPTNQNPGFRSSPDIYPNLDESLHNLSRESEAGNESRSLDASDSDKTVRCRNLNDNNSGDTWRKESFINPDHHNQENYSSSNSIIIIIISIFFVVILLYFGSSNTSTTEPPTNVSPYESFITNIDSLEKMFPNQSKRFWNTFKASSRHILDDPNSDYPSVILMASQTYNGHIASCIAKLITQKFESVKPSKLAEFTVADIDLFKMLSSGEQKKKLDEKLTETFRQHKSVILDNLQSLSPEAALLLHGYCDNDNAPYKDVMMVLILHVDPNALKLDPDGTNSVEKYLQALWTQGLHEDKVAALLSRVANNVVVINAEDDKTVSKACADLRL</sequence>
<dbReference type="Proteomes" id="UP001497497">
    <property type="component" value="Unassembled WGS sequence"/>
</dbReference>
<feature type="transmembrane region" description="Helical" evidence="11">
    <location>
        <begin position="189"/>
        <end position="207"/>
    </location>
</feature>
<keyword evidence="5 11" id="KW-1133">Transmembrane helix</keyword>
<dbReference type="GO" id="GO:0005635">
    <property type="term" value="C:nuclear envelope"/>
    <property type="evidence" value="ECO:0007669"/>
    <property type="project" value="UniProtKB-SubCell"/>
</dbReference>
<dbReference type="InterPro" id="IPR038599">
    <property type="entry name" value="LAP1C-like_C_sf"/>
</dbReference>
<feature type="compositionally biased region" description="Basic and acidic residues" evidence="10">
    <location>
        <begin position="143"/>
        <end position="154"/>
    </location>
</feature>
<feature type="compositionally biased region" description="Low complexity" evidence="10">
    <location>
        <begin position="58"/>
        <end position="91"/>
    </location>
</feature>
<evidence type="ECO:0000256" key="5">
    <source>
        <dbReference type="ARBA" id="ARBA00022989"/>
    </source>
</evidence>
<dbReference type="InterPro" id="IPR008662">
    <property type="entry name" value="TOIP1/2"/>
</dbReference>
<feature type="region of interest" description="Disordered" evidence="10">
    <location>
        <begin position="1"/>
        <end position="167"/>
    </location>
</feature>
<feature type="compositionally biased region" description="Basic and acidic residues" evidence="10">
    <location>
        <begin position="127"/>
        <end position="137"/>
    </location>
</feature>
<protein>
    <recommendedName>
        <fullName evidence="12">Torsin-1A-interacting protein 1/2 AAA+ activator domain-containing protein</fullName>
    </recommendedName>
</protein>
<keyword evidence="6 11" id="KW-0472">Membrane</keyword>
<evidence type="ECO:0000256" key="8">
    <source>
        <dbReference type="ARBA" id="ARBA00023242"/>
    </source>
</evidence>
<keyword evidence="14" id="KW-1185">Reference proteome</keyword>
<evidence type="ECO:0000256" key="11">
    <source>
        <dbReference type="SAM" id="Phobius"/>
    </source>
</evidence>
<dbReference type="PANTHER" id="PTHR18843:SF7">
    <property type="entry name" value="LAMINA-ASSOCIATED POLYPEPTIDE 1B ISOFORM 1-RELATED"/>
    <property type="match status" value="1"/>
</dbReference>
<keyword evidence="4 11" id="KW-0812">Transmembrane</keyword>
<evidence type="ECO:0000313" key="13">
    <source>
        <dbReference type="EMBL" id="CAL1548093.1"/>
    </source>
</evidence>
<dbReference type="EMBL" id="CAXITT010001170">
    <property type="protein sequence ID" value="CAL1548093.1"/>
    <property type="molecule type" value="Genomic_DNA"/>
</dbReference>
<keyword evidence="7" id="KW-0325">Glycoprotein</keyword>
<organism evidence="13 14">
    <name type="scientific">Lymnaea stagnalis</name>
    <name type="common">Great pond snail</name>
    <name type="synonym">Helix stagnalis</name>
    <dbReference type="NCBI Taxonomy" id="6523"/>
    <lineage>
        <taxon>Eukaryota</taxon>
        <taxon>Metazoa</taxon>
        <taxon>Spiralia</taxon>
        <taxon>Lophotrochozoa</taxon>
        <taxon>Mollusca</taxon>
        <taxon>Gastropoda</taxon>
        <taxon>Heterobranchia</taxon>
        <taxon>Euthyneura</taxon>
        <taxon>Panpulmonata</taxon>
        <taxon>Hygrophila</taxon>
        <taxon>Lymnaeoidea</taxon>
        <taxon>Lymnaeidae</taxon>
        <taxon>Lymnaea</taxon>
    </lineage>
</organism>
<evidence type="ECO:0000259" key="12">
    <source>
        <dbReference type="Pfam" id="PF05609"/>
    </source>
</evidence>
<evidence type="ECO:0000256" key="2">
    <source>
        <dbReference type="ARBA" id="ARBA00007860"/>
    </source>
</evidence>
<dbReference type="Gene3D" id="3.40.50.12190">
    <property type="match status" value="1"/>
</dbReference>
<comment type="subcellular location">
    <subcellularLocation>
        <location evidence="9">Endomembrane system</location>
        <topology evidence="9">Single-pass membrane protein</topology>
    </subcellularLocation>
    <subcellularLocation>
        <location evidence="1">Nucleus envelope</location>
    </subcellularLocation>
</comment>
<evidence type="ECO:0000256" key="1">
    <source>
        <dbReference type="ARBA" id="ARBA00004259"/>
    </source>
</evidence>
<name>A0AAV2IPQ1_LYMST</name>
<comment type="caution">
    <text evidence="13">The sequence shown here is derived from an EMBL/GenBank/DDBJ whole genome shotgun (WGS) entry which is preliminary data.</text>
</comment>
<proteinExistence type="inferred from homology"/>